<feature type="transmembrane region" description="Helical" evidence="1">
    <location>
        <begin position="166"/>
        <end position="186"/>
    </location>
</feature>
<feature type="transmembrane region" description="Helical" evidence="1">
    <location>
        <begin position="221"/>
        <end position="240"/>
    </location>
</feature>
<evidence type="ECO:0000256" key="2">
    <source>
        <dbReference type="SAM" id="SignalP"/>
    </source>
</evidence>
<dbReference type="OrthoDB" id="4555778at2"/>
<protein>
    <recommendedName>
        <fullName evidence="3">DUF8020 domain-containing protein</fullName>
    </recommendedName>
</protein>
<keyword evidence="1" id="KW-1133">Transmembrane helix</keyword>
<evidence type="ECO:0000259" key="3">
    <source>
        <dbReference type="Pfam" id="PF26059"/>
    </source>
</evidence>
<feature type="signal peptide" evidence="2">
    <location>
        <begin position="1"/>
        <end position="24"/>
    </location>
</feature>
<dbReference type="Pfam" id="PF26059">
    <property type="entry name" value="DUF8020"/>
    <property type="match status" value="1"/>
</dbReference>
<sequence length="264" mass="26278">MRKTITIAALVSVAVGITTGVANADEASAPQPIRVHTLEQRQDAGQEMDVNGVHYTLGRDGDSILLTAPDNSFDTVDGNLVVNDVDGNAVDALPLSYRKDNVAFPIDARIDDHTARLTPALAGGADTADPLSAEAIAAAKPIESFTPRDQQELGAFSQRTGIASTVGAVVGAIVGGGIGCIAGAVVGSVSAAITTLLGGFLPGAVVGCIAGVALIGSVGTLAGAALVAGPVVLFSAFQYFSTILSPCTGPGAYCVDPAAPAPAK</sequence>
<accession>A0A7K0DZM5</accession>
<organism evidence="4 5">
    <name type="scientific">Nocardia aurantia</name>
    <dbReference type="NCBI Taxonomy" id="2585199"/>
    <lineage>
        <taxon>Bacteria</taxon>
        <taxon>Bacillati</taxon>
        <taxon>Actinomycetota</taxon>
        <taxon>Actinomycetes</taxon>
        <taxon>Mycobacteriales</taxon>
        <taxon>Nocardiaceae</taxon>
        <taxon>Nocardia</taxon>
    </lineage>
</organism>
<reference evidence="4 5" key="1">
    <citation type="submission" date="2019-10" db="EMBL/GenBank/DDBJ databases">
        <title>Nocardia macrotermitis sp. nov. and Nocardia aurantia sp. nov., isolated from the gut of fungus growing-termite Macrotermes natalensis.</title>
        <authorList>
            <person name="Benndorf R."/>
            <person name="Schwitalla J."/>
            <person name="Martin K."/>
            <person name="De Beer W."/>
            <person name="Kaster A.-K."/>
            <person name="Vollmers J."/>
            <person name="Poulsen M."/>
            <person name="Beemelmanns C."/>
        </authorList>
    </citation>
    <scope>NUCLEOTIDE SEQUENCE [LARGE SCALE GENOMIC DNA]</scope>
    <source>
        <strain evidence="4 5">RB56</strain>
    </source>
</reference>
<evidence type="ECO:0000256" key="1">
    <source>
        <dbReference type="SAM" id="Phobius"/>
    </source>
</evidence>
<evidence type="ECO:0000313" key="4">
    <source>
        <dbReference type="EMBL" id="MQY31175.1"/>
    </source>
</evidence>
<proteinExistence type="predicted"/>
<keyword evidence="1" id="KW-0472">Membrane</keyword>
<keyword evidence="5" id="KW-1185">Reference proteome</keyword>
<dbReference type="EMBL" id="WEGI01000017">
    <property type="protein sequence ID" value="MQY31175.1"/>
    <property type="molecule type" value="Genomic_DNA"/>
</dbReference>
<gene>
    <name evidence="4" type="ORF">NRB56_67830</name>
</gene>
<feature type="chain" id="PRO_5029659235" description="DUF8020 domain-containing protein" evidence="2">
    <location>
        <begin position="25"/>
        <end position="264"/>
    </location>
</feature>
<dbReference type="RefSeq" id="WP_153348436.1">
    <property type="nucleotide sequence ID" value="NZ_WEGI01000017.1"/>
</dbReference>
<keyword evidence="2" id="KW-0732">Signal</keyword>
<feature type="domain" description="DUF8020" evidence="3">
    <location>
        <begin position="52"/>
        <end position="120"/>
    </location>
</feature>
<keyword evidence="1" id="KW-0812">Transmembrane</keyword>
<feature type="transmembrane region" description="Helical" evidence="1">
    <location>
        <begin position="193"/>
        <end position="215"/>
    </location>
</feature>
<dbReference type="AlphaFoldDB" id="A0A7K0DZM5"/>
<evidence type="ECO:0000313" key="5">
    <source>
        <dbReference type="Proteomes" id="UP000431401"/>
    </source>
</evidence>
<dbReference type="Proteomes" id="UP000431401">
    <property type="component" value="Unassembled WGS sequence"/>
</dbReference>
<dbReference type="InterPro" id="IPR058333">
    <property type="entry name" value="DUF8020"/>
</dbReference>
<name>A0A7K0DZM5_9NOCA</name>
<comment type="caution">
    <text evidence="4">The sequence shown here is derived from an EMBL/GenBank/DDBJ whole genome shotgun (WGS) entry which is preliminary data.</text>
</comment>